<evidence type="ECO:0000313" key="1">
    <source>
        <dbReference type="EMBL" id="KGC14632.1"/>
    </source>
</evidence>
<keyword evidence="1" id="KW-0378">Hydrolase</keyword>
<reference evidence="2" key="2">
    <citation type="submission" date="2022-09" db="EMBL/GenBank/DDBJ databases">
        <title>Genomic of Burkholderia gladioli.</title>
        <authorList>
            <person name="Wu H."/>
        </authorList>
    </citation>
    <scope>NUCLEOTIDE SEQUENCE</scope>
    <source>
        <strain evidence="2">ZN-S4</strain>
    </source>
</reference>
<dbReference type="Gene3D" id="2.60.40.1120">
    <property type="entry name" value="Carboxypeptidase-like, regulatory domain"/>
    <property type="match status" value="1"/>
</dbReference>
<dbReference type="Proteomes" id="UP001059745">
    <property type="component" value="Chromosome 2"/>
</dbReference>
<organism evidence="1 3">
    <name type="scientific">Burkholderia gladioli</name>
    <name type="common">Pseudomonas marginata</name>
    <name type="synonym">Phytomonas marginata</name>
    <dbReference type="NCBI Taxonomy" id="28095"/>
    <lineage>
        <taxon>Bacteria</taxon>
        <taxon>Pseudomonadati</taxon>
        <taxon>Pseudomonadota</taxon>
        <taxon>Betaproteobacteria</taxon>
        <taxon>Burkholderiales</taxon>
        <taxon>Burkholderiaceae</taxon>
        <taxon>Burkholderia</taxon>
    </lineage>
</organism>
<gene>
    <name evidence="1" type="ORF">DM48_2862</name>
    <name evidence="2" type="ORF">NYZ96_31585</name>
</gene>
<dbReference type="RefSeq" id="WP_036056611.1">
    <property type="nucleotide sequence ID" value="NZ_CADEPX010000002.1"/>
</dbReference>
<keyword evidence="1" id="KW-0121">Carboxypeptidase</keyword>
<evidence type="ECO:0000313" key="2">
    <source>
        <dbReference type="EMBL" id="UWX72950.1"/>
    </source>
</evidence>
<evidence type="ECO:0000313" key="3">
    <source>
        <dbReference type="Proteomes" id="UP000029590"/>
    </source>
</evidence>
<reference evidence="1 3" key="1">
    <citation type="submission" date="2014-04" db="EMBL/GenBank/DDBJ databases">
        <authorList>
            <person name="Bishop-Lilly K.A."/>
            <person name="Broomall S.M."/>
            <person name="Chain P.S."/>
            <person name="Chertkov O."/>
            <person name="Coyne S.R."/>
            <person name="Daligault H.E."/>
            <person name="Davenport K.W."/>
            <person name="Erkkila T."/>
            <person name="Frey K.G."/>
            <person name="Gibbons H.S."/>
            <person name="Gu W."/>
            <person name="Jaissle J."/>
            <person name="Johnson S.L."/>
            <person name="Koroleva G.I."/>
            <person name="Ladner J.T."/>
            <person name="Lo C.-C."/>
            <person name="Minogue T.D."/>
            <person name="Munk C."/>
            <person name="Palacios G.F."/>
            <person name="Redden C.L."/>
            <person name="Rosenzweig C.N."/>
            <person name="Scholz M.B."/>
            <person name="Teshima H."/>
            <person name="Xu Y."/>
        </authorList>
    </citation>
    <scope>NUCLEOTIDE SEQUENCE [LARGE SCALE GENOMIC DNA]</scope>
    <source>
        <strain evidence="3">gladioli</strain>
        <strain evidence="1">Gladioli</strain>
    </source>
</reference>
<name>A0AAP1Y902_BURGA</name>
<dbReference type="Proteomes" id="UP000029590">
    <property type="component" value="Unassembled WGS sequence"/>
</dbReference>
<proteinExistence type="predicted"/>
<accession>A0AAP1Y902</accession>
<dbReference type="AlphaFoldDB" id="A0AAP1Y902"/>
<dbReference type="EMBL" id="CP104215">
    <property type="protein sequence ID" value="UWX72950.1"/>
    <property type="molecule type" value="Genomic_DNA"/>
</dbReference>
<keyword evidence="1" id="KW-0645">Protease</keyword>
<dbReference type="GO" id="GO:0004180">
    <property type="term" value="F:carboxypeptidase activity"/>
    <property type="evidence" value="ECO:0007669"/>
    <property type="project" value="UniProtKB-KW"/>
</dbReference>
<dbReference type="EMBL" id="JPGG01000016">
    <property type="protein sequence ID" value="KGC14632.1"/>
    <property type="molecule type" value="Genomic_DNA"/>
</dbReference>
<sequence length="192" mass="20358">MELSAVVQVIDGFSHAPLAGLRPAFTLNGAPCRPFDKADGFYAFSALPRGAYRLVASAPPFFPSQVEFEVPPRPPLADAIVSCVLEPSPLYPFPPGTTLLRGQVLAKRGGQPIAGVRLAARYATARGEPRTASTETSAHGRYDGRYALAVRGRLDAAGTVVTLNFVKAGYPDVARQLTLAPGTTQYLDITMG</sequence>
<protein>
    <submittedName>
        <fullName evidence="1">Carboxypeptidase regulatory-like domain protein</fullName>
    </submittedName>
    <submittedName>
        <fullName evidence="2">Carboxypeptidase regulatory-like domain-containing protein</fullName>
    </submittedName>
</protein>
<dbReference type="KEGG" id="bgo:BM43_4904"/>